<protein>
    <recommendedName>
        <fullName evidence="4">Spore cortex biosynthesis protein YabQ</fullName>
    </recommendedName>
</protein>
<dbReference type="AlphaFoldDB" id="A0A9D2M299"/>
<dbReference type="EMBL" id="DWYA01000058">
    <property type="protein sequence ID" value="HJB40106.1"/>
    <property type="molecule type" value="Genomic_DNA"/>
</dbReference>
<gene>
    <name evidence="2" type="ORF">H9943_06885</name>
</gene>
<accession>A0A9D2M299</accession>
<evidence type="ECO:0000313" key="3">
    <source>
        <dbReference type="Proteomes" id="UP000824209"/>
    </source>
</evidence>
<dbReference type="Proteomes" id="UP000824209">
    <property type="component" value="Unassembled WGS sequence"/>
</dbReference>
<keyword evidence="1" id="KW-0812">Transmembrane</keyword>
<keyword evidence="1" id="KW-1133">Transmembrane helix</keyword>
<reference evidence="2" key="1">
    <citation type="journal article" date="2021" name="PeerJ">
        <title>Extensive microbial diversity within the chicken gut microbiome revealed by metagenomics and culture.</title>
        <authorList>
            <person name="Gilroy R."/>
            <person name="Ravi A."/>
            <person name="Getino M."/>
            <person name="Pursley I."/>
            <person name="Horton D.L."/>
            <person name="Alikhan N.F."/>
            <person name="Baker D."/>
            <person name="Gharbi K."/>
            <person name="Hall N."/>
            <person name="Watson M."/>
            <person name="Adriaenssens E.M."/>
            <person name="Foster-Nyarko E."/>
            <person name="Jarju S."/>
            <person name="Secka A."/>
            <person name="Antonio M."/>
            <person name="Oren A."/>
            <person name="Chaudhuri R.R."/>
            <person name="La Ragione R."/>
            <person name="Hildebrand F."/>
            <person name="Pallen M.J."/>
        </authorList>
    </citation>
    <scope>NUCLEOTIDE SEQUENCE</scope>
    <source>
        <strain evidence="2">ChiBcec8-14828</strain>
    </source>
</reference>
<proteinExistence type="predicted"/>
<name>A0A9D2M299_9FIRM</name>
<evidence type="ECO:0000256" key="1">
    <source>
        <dbReference type="SAM" id="Phobius"/>
    </source>
</evidence>
<keyword evidence="1" id="KW-0472">Membrane</keyword>
<feature type="transmembrane region" description="Helical" evidence="1">
    <location>
        <begin position="54"/>
        <end position="73"/>
    </location>
</feature>
<feature type="transmembrane region" description="Helical" evidence="1">
    <location>
        <begin position="21"/>
        <end position="42"/>
    </location>
</feature>
<evidence type="ECO:0008006" key="4">
    <source>
        <dbReference type="Google" id="ProtNLM"/>
    </source>
</evidence>
<organism evidence="2 3">
    <name type="scientific">Candidatus Ruthenibacterium avium</name>
    <dbReference type="NCBI Taxonomy" id="2838751"/>
    <lineage>
        <taxon>Bacteria</taxon>
        <taxon>Bacillati</taxon>
        <taxon>Bacillota</taxon>
        <taxon>Clostridia</taxon>
        <taxon>Eubacteriales</taxon>
        <taxon>Oscillospiraceae</taxon>
        <taxon>Ruthenibacterium</taxon>
    </lineage>
</organism>
<sequence>MEKDDALMVAGLTPGMALRDVVFSAGLGALLCVGYCLFGFLFGWRGVTRFLADVLVFTFGAFLLRSAASMRFYAGFVRWYDAAACVSAFLLCHTLLEPVAKRWRRLLFRPVKAGAKRVWKPVHGAVLRKKQAFCEKHCKYREKKQKSRLQNTAKVLYNSYHGDVEASP</sequence>
<evidence type="ECO:0000313" key="2">
    <source>
        <dbReference type="EMBL" id="HJB40106.1"/>
    </source>
</evidence>
<comment type="caution">
    <text evidence="2">The sequence shown here is derived from an EMBL/GenBank/DDBJ whole genome shotgun (WGS) entry which is preliminary data.</text>
</comment>
<reference evidence="2" key="2">
    <citation type="submission" date="2021-04" db="EMBL/GenBank/DDBJ databases">
        <authorList>
            <person name="Gilroy R."/>
        </authorList>
    </citation>
    <scope>NUCLEOTIDE SEQUENCE</scope>
    <source>
        <strain evidence="2">ChiBcec8-14828</strain>
    </source>
</reference>